<dbReference type="GO" id="GO:0071732">
    <property type="term" value="P:cellular response to nitric oxide"/>
    <property type="evidence" value="ECO:0007669"/>
    <property type="project" value="UniProtKB-ARBA"/>
</dbReference>
<dbReference type="InterPro" id="IPR001633">
    <property type="entry name" value="EAL_dom"/>
</dbReference>
<dbReference type="InterPro" id="IPR001789">
    <property type="entry name" value="Sig_transdc_resp-reg_receiver"/>
</dbReference>
<evidence type="ECO:0000313" key="9">
    <source>
        <dbReference type="EMBL" id="SEH07906.1"/>
    </source>
</evidence>
<dbReference type="CDD" id="cd01948">
    <property type="entry name" value="EAL"/>
    <property type="match status" value="1"/>
</dbReference>
<feature type="domain" description="Response regulatory" evidence="6">
    <location>
        <begin position="9"/>
        <end position="124"/>
    </location>
</feature>
<dbReference type="CDD" id="cd01949">
    <property type="entry name" value="GGDEF"/>
    <property type="match status" value="1"/>
</dbReference>
<accession>A0A1H6FFG0</accession>
<dbReference type="Gene3D" id="3.40.50.2300">
    <property type="match status" value="1"/>
</dbReference>
<evidence type="ECO:0000256" key="4">
    <source>
        <dbReference type="ARBA" id="ARBA00051114"/>
    </source>
</evidence>
<comment type="catalytic activity">
    <reaction evidence="4">
        <text>3',3'-c-di-GMP + H2O = 5'-phosphoguanylyl(3'-&gt;5')guanosine + H(+)</text>
        <dbReference type="Rhea" id="RHEA:24902"/>
        <dbReference type="ChEBI" id="CHEBI:15377"/>
        <dbReference type="ChEBI" id="CHEBI:15378"/>
        <dbReference type="ChEBI" id="CHEBI:58754"/>
        <dbReference type="ChEBI" id="CHEBI:58805"/>
        <dbReference type="EC" id="3.1.4.52"/>
    </reaction>
    <physiologicalReaction direction="left-to-right" evidence="4">
        <dbReference type="Rhea" id="RHEA:24903"/>
    </physiologicalReaction>
</comment>
<dbReference type="PROSITE" id="PS50883">
    <property type="entry name" value="EAL"/>
    <property type="match status" value="1"/>
</dbReference>
<dbReference type="CDD" id="cd19920">
    <property type="entry name" value="REC_PA4781-like"/>
    <property type="match status" value="1"/>
</dbReference>
<feature type="domain" description="GGDEF" evidence="8">
    <location>
        <begin position="167"/>
        <end position="300"/>
    </location>
</feature>
<proteinExistence type="predicted"/>
<dbReference type="PANTHER" id="PTHR44757:SF2">
    <property type="entry name" value="BIOFILM ARCHITECTURE MAINTENANCE PROTEIN MBAA"/>
    <property type="match status" value="1"/>
</dbReference>
<name>A0A1H6FFG0_9GAMM</name>
<dbReference type="SUPFAM" id="SSF52172">
    <property type="entry name" value="CheY-like"/>
    <property type="match status" value="1"/>
</dbReference>
<dbReference type="Pfam" id="PF00990">
    <property type="entry name" value="GGDEF"/>
    <property type="match status" value="1"/>
</dbReference>
<dbReference type="GO" id="GO:0000160">
    <property type="term" value="P:phosphorelay signal transduction system"/>
    <property type="evidence" value="ECO:0007669"/>
    <property type="project" value="InterPro"/>
</dbReference>
<organism evidence="9 10">
    <name type="scientific">Candidatus Venteria ishoeyi</name>
    <dbReference type="NCBI Taxonomy" id="1899563"/>
    <lineage>
        <taxon>Bacteria</taxon>
        <taxon>Pseudomonadati</taxon>
        <taxon>Pseudomonadota</taxon>
        <taxon>Gammaproteobacteria</taxon>
        <taxon>Thiotrichales</taxon>
        <taxon>Thiotrichaceae</taxon>
        <taxon>Venteria</taxon>
    </lineage>
</organism>
<dbReference type="FunFam" id="3.20.20.450:FF:000001">
    <property type="entry name" value="Cyclic di-GMP phosphodiesterase yahA"/>
    <property type="match status" value="1"/>
</dbReference>
<protein>
    <recommendedName>
        <fullName evidence="2">cyclic-guanylate-specific phosphodiesterase</fullName>
        <ecNumber evidence="2">3.1.4.52</ecNumber>
    </recommendedName>
</protein>
<dbReference type="Pfam" id="PF00072">
    <property type="entry name" value="Response_reg"/>
    <property type="match status" value="1"/>
</dbReference>
<dbReference type="SUPFAM" id="SSF55073">
    <property type="entry name" value="Nucleotide cyclase"/>
    <property type="match status" value="1"/>
</dbReference>
<dbReference type="InterPro" id="IPR052155">
    <property type="entry name" value="Biofilm_reg_signaling"/>
</dbReference>
<evidence type="ECO:0000259" key="7">
    <source>
        <dbReference type="PROSITE" id="PS50883"/>
    </source>
</evidence>
<feature type="modified residue" description="4-aspartylphosphate" evidence="5">
    <location>
        <position position="57"/>
    </location>
</feature>
<dbReference type="Gene3D" id="3.20.20.450">
    <property type="entry name" value="EAL domain"/>
    <property type="match status" value="1"/>
</dbReference>
<dbReference type="Proteomes" id="UP000236724">
    <property type="component" value="Unassembled WGS sequence"/>
</dbReference>
<dbReference type="NCBIfam" id="TIGR00254">
    <property type="entry name" value="GGDEF"/>
    <property type="match status" value="1"/>
</dbReference>
<dbReference type="InterPro" id="IPR035919">
    <property type="entry name" value="EAL_sf"/>
</dbReference>
<dbReference type="InterPro" id="IPR011006">
    <property type="entry name" value="CheY-like_superfamily"/>
</dbReference>
<keyword evidence="3" id="KW-0973">c-di-GMP</keyword>
<feature type="domain" description="EAL" evidence="7">
    <location>
        <begin position="309"/>
        <end position="563"/>
    </location>
</feature>
<evidence type="ECO:0000259" key="6">
    <source>
        <dbReference type="PROSITE" id="PS50110"/>
    </source>
</evidence>
<dbReference type="EC" id="3.1.4.52" evidence="2"/>
<dbReference type="GO" id="GO:0071111">
    <property type="term" value="F:cyclic-guanylate-specific phosphodiesterase activity"/>
    <property type="evidence" value="ECO:0007669"/>
    <property type="project" value="UniProtKB-EC"/>
</dbReference>
<dbReference type="Gene3D" id="3.30.70.270">
    <property type="match status" value="1"/>
</dbReference>
<keyword evidence="5" id="KW-0597">Phosphoprotein</keyword>
<keyword evidence="10" id="KW-1185">Reference proteome</keyword>
<keyword evidence="9" id="KW-0378">Hydrolase</keyword>
<dbReference type="OrthoDB" id="9813913at2"/>
<dbReference type="SMART" id="SM00267">
    <property type="entry name" value="GGDEF"/>
    <property type="match status" value="1"/>
</dbReference>
<dbReference type="InterPro" id="IPR000160">
    <property type="entry name" value="GGDEF_dom"/>
</dbReference>
<dbReference type="SUPFAM" id="SSF141868">
    <property type="entry name" value="EAL domain-like"/>
    <property type="match status" value="1"/>
</dbReference>
<evidence type="ECO:0000313" key="10">
    <source>
        <dbReference type="Proteomes" id="UP000236724"/>
    </source>
</evidence>
<dbReference type="AlphaFoldDB" id="A0A1H6FFG0"/>
<reference evidence="9 10" key="1">
    <citation type="submission" date="2016-10" db="EMBL/GenBank/DDBJ databases">
        <authorList>
            <person name="de Groot N.N."/>
        </authorList>
    </citation>
    <scope>NUCLEOTIDE SEQUENCE [LARGE SCALE GENOMIC DNA]</scope>
    <source>
        <strain evidence="9">MBHS1</strain>
    </source>
</reference>
<dbReference type="PROSITE" id="PS50887">
    <property type="entry name" value="GGDEF"/>
    <property type="match status" value="1"/>
</dbReference>
<dbReference type="EMBL" id="FMSV02000542">
    <property type="protein sequence ID" value="SEH07906.1"/>
    <property type="molecule type" value="Genomic_DNA"/>
</dbReference>
<dbReference type="PANTHER" id="PTHR44757">
    <property type="entry name" value="DIGUANYLATE CYCLASE DGCP"/>
    <property type="match status" value="1"/>
</dbReference>
<dbReference type="FunFam" id="3.30.70.270:FF:000001">
    <property type="entry name" value="Diguanylate cyclase domain protein"/>
    <property type="match status" value="1"/>
</dbReference>
<dbReference type="InterPro" id="IPR029787">
    <property type="entry name" value="Nucleotide_cyclase"/>
</dbReference>
<evidence type="ECO:0000256" key="2">
    <source>
        <dbReference type="ARBA" id="ARBA00012282"/>
    </source>
</evidence>
<evidence type="ECO:0000256" key="1">
    <source>
        <dbReference type="ARBA" id="ARBA00001946"/>
    </source>
</evidence>
<dbReference type="RefSeq" id="WP_103921501.1">
    <property type="nucleotide sequence ID" value="NZ_FMSV02000542.1"/>
</dbReference>
<evidence type="ECO:0000259" key="8">
    <source>
        <dbReference type="PROSITE" id="PS50887"/>
    </source>
</evidence>
<evidence type="ECO:0000256" key="5">
    <source>
        <dbReference type="PROSITE-ProRule" id="PRU00169"/>
    </source>
</evidence>
<dbReference type="SMART" id="SM00052">
    <property type="entry name" value="EAL"/>
    <property type="match status" value="1"/>
</dbReference>
<comment type="cofactor">
    <cofactor evidence="1">
        <name>Mg(2+)</name>
        <dbReference type="ChEBI" id="CHEBI:18420"/>
    </cofactor>
</comment>
<sequence>MTESLDKPTVLIVDDLPDGIQVLNQILADEYRVLFATNGQTALTITREQKPQVILLDVMMPDMDGYQVCRELKANPETRNIPIIFITGKDQDEDEEMGFRIGAADYLTKPVRPTTVRVRVKNQLQLRRSEELILRQALYDGLTGLPNRSLAMDRLRYAILQEQREYTKTGLLFIDLDNFKTINDTLGHDAGDQVLVDAAKRLRQCIRKGDTVARLGGDEFVIILPRLKQVNDSIPVAEQILRSFTQPMPIAGMDYVISTSIGIAISPDDSNDYKQLLVNADTAMYQSKNAGRNNYHLFNEKMNQHVNRRMQMETHLHGALERGELLIYYQPIVDVLSNQVIGAEALLRWNSPQLGWVSPEAFIDIAEQTGLIGPIGAFVLEQGCRQFWNLRRADGRLLSLAVNVSPQQFRREDLTQQVKKVLQMTGMQPGNLKLEVTEGLLLGNQDCIKDALQTLHEMNIRLSMDDFGTGYSSLSYLRNFAFDLVKIDRSFIKEITQRPDDEALVTAAIAMAHGLGLEVIAEGVETQEQMALLTSKACDQIQGYLFAEPMPFDNFVTWLKEKESL</sequence>
<dbReference type="PROSITE" id="PS50110">
    <property type="entry name" value="RESPONSE_REGULATORY"/>
    <property type="match status" value="1"/>
</dbReference>
<dbReference type="InterPro" id="IPR043128">
    <property type="entry name" value="Rev_trsase/Diguanyl_cyclase"/>
</dbReference>
<dbReference type="SMART" id="SM00448">
    <property type="entry name" value="REC"/>
    <property type="match status" value="1"/>
</dbReference>
<evidence type="ECO:0000256" key="3">
    <source>
        <dbReference type="ARBA" id="ARBA00022636"/>
    </source>
</evidence>
<gene>
    <name evidence="9" type="primary">gmr_4</name>
    <name evidence="9" type="ORF">MBHS_03793</name>
</gene>
<dbReference type="Pfam" id="PF00563">
    <property type="entry name" value="EAL"/>
    <property type="match status" value="1"/>
</dbReference>